<dbReference type="Pfam" id="PF12937">
    <property type="entry name" value="F-box-like"/>
    <property type="match status" value="1"/>
</dbReference>
<evidence type="ECO:0000313" key="3">
    <source>
        <dbReference type="Proteomes" id="UP000799291"/>
    </source>
</evidence>
<dbReference type="AlphaFoldDB" id="A0A6G1IX19"/>
<accession>A0A6G1IX19</accession>
<evidence type="ECO:0000259" key="1">
    <source>
        <dbReference type="PROSITE" id="PS50181"/>
    </source>
</evidence>
<name>A0A6G1IX19_9PLEO</name>
<dbReference type="Gene3D" id="3.80.10.10">
    <property type="entry name" value="Ribonuclease Inhibitor"/>
    <property type="match status" value="1"/>
</dbReference>
<sequence>MSSPISTLPVELFLDVVKYLRHHDLAQLARVSSQYHSLIEPVLWTHVELHRFSLHEDLAFRPLREQEAALQRPYQCPEHMPTRETGAHYPVWGNPDITRWDLEQHRTAMLFLDVFSEGTTVDRKRAERLASLVRWLCLPVNGWTTYYDEKMTDTWNALAMFVNLEYLEISAYWRPAKFLHPFRGAHIPMSMLKTLKLRGYIPAEFVQFACANTAKITQLQLAIIDTPIGSNLPSKRGIPASPVDPEDETEEDFDHERIAPRPLACLSPSLISSFSSLEGLSLCRPCEGPPDNEDHWFNEIYHSIRSDEKVLKEWASLIRSTREMLTHLTLDQRPVAYEDAPDGMDSASWVDAYCNGEGYQRFVAIVLPVLLEDAEWPALKCIRIFGFESDAARDREDSVDMVQKLQQRFGNGVPILNGRGRWMLMWDDSGEIASDGDILDSSRDVGDDEGGEPSVWQWGDGKVWGEWKFGRRPRLG</sequence>
<dbReference type="InterPro" id="IPR036047">
    <property type="entry name" value="F-box-like_dom_sf"/>
</dbReference>
<dbReference type="Proteomes" id="UP000799291">
    <property type="component" value="Unassembled WGS sequence"/>
</dbReference>
<gene>
    <name evidence="2" type="ORF">K458DRAFT_488529</name>
</gene>
<dbReference type="EMBL" id="MU005586">
    <property type="protein sequence ID" value="KAF2682797.1"/>
    <property type="molecule type" value="Genomic_DNA"/>
</dbReference>
<protein>
    <recommendedName>
        <fullName evidence="1">F-box domain-containing protein</fullName>
    </recommendedName>
</protein>
<evidence type="ECO:0000313" key="2">
    <source>
        <dbReference type="EMBL" id="KAF2682797.1"/>
    </source>
</evidence>
<keyword evidence="3" id="KW-1185">Reference proteome</keyword>
<reference evidence="2" key="1">
    <citation type="journal article" date="2020" name="Stud. Mycol.">
        <title>101 Dothideomycetes genomes: a test case for predicting lifestyles and emergence of pathogens.</title>
        <authorList>
            <person name="Haridas S."/>
            <person name="Albert R."/>
            <person name="Binder M."/>
            <person name="Bloem J."/>
            <person name="Labutti K."/>
            <person name="Salamov A."/>
            <person name="Andreopoulos B."/>
            <person name="Baker S."/>
            <person name="Barry K."/>
            <person name="Bills G."/>
            <person name="Bluhm B."/>
            <person name="Cannon C."/>
            <person name="Castanera R."/>
            <person name="Culley D."/>
            <person name="Daum C."/>
            <person name="Ezra D."/>
            <person name="Gonzalez J."/>
            <person name="Henrissat B."/>
            <person name="Kuo A."/>
            <person name="Liang C."/>
            <person name="Lipzen A."/>
            <person name="Lutzoni F."/>
            <person name="Magnuson J."/>
            <person name="Mondo S."/>
            <person name="Nolan M."/>
            <person name="Ohm R."/>
            <person name="Pangilinan J."/>
            <person name="Park H.-J."/>
            <person name="Ramirez L."/>
            <person name="Alfaro M."/>
            <person name="Sun H."/>
            <person name="Tritt A."/>
            <person name="Yoshinaga Y."/>
            <person name="Zwiers L.-H."/>
            <person name="Turgeon B."/>
            <person name="Goodwin S."/>
            <person name="Spatafora J."/>
            <person name="Crous P."/>
            <person name="Grigoriev I."/>
        </authorList>
    </citation>
    <scope>NUCLEOTIDE SEQUENCE</scope>
    <source>
        <strain evidence="2">CBS 122367</strain>
    </source>
</reference>
<dbReference type="OrthoDB" id="3927840at2759"/>
<dbReference type="InterPro" id="IPR001810">
    <property type="entry name" value="F-box_dom"/>
</dbReference>
<proteinExistence type="predicted"/>
<organism evidence="2 3">
    <name type="scientific">Lentithecium fluviatile CBS 122367</name>
    <dbReference type="NCBI Taxonomy" id="1168545"/>
    <lineage>
        <taxon>Eukaryota</taxon>
        <taxon>Fungi</taxon>
        <taxon>Dikarya</taxon>
        <taxon>Ascomycota</taxon>
        <taxon>Pezizomycotina</taxon>
        <taxon>Dothideomycetes</taxon>
        <taxon>Pleosporomycetidae</taxon>
        <taxon>Pleosporales</taxon>
        <taxon>Massarineae</taxon>
        <taxon>Lentitheciaceae</taxon>
        <taxon>Lentithecium</taxon>
    </lineage>
</organism>
<dbReference type="SUPFAM" id="SSF81383">
    <property type="entry name" value="F-box domain"/>
    <property type="match status" value="1"/>
</dbReference>
<dbReference type="PROSITE" id="PS50181">
    <property type="entry name" value="FBOX"/>
    <property type="match status" value="1"/>
</dbReference>
<feature type="domain" description="F-box" evidence="1">
    <location>
        <begin position="2"/>
        <end position="47"/>
    </location>
</feature>
<dbReference type="InterPro" id="IPR032675">
    <property type="entry name" value="LRR_dom_sf"/>
</dbReference>